<evidence type="ECO:0000256" key="2">
    <source>
        <dbReference type="SAM" id="Phobius"/>
    </source>
</evidence>
<evidence type="ECO:0000256" key="1">
    <source>
        <dbReference type="SAM" id="MobiDB-lite"/>
    </source>
</evidence>
<keyword evidence="2" id="KW-0472">Membrane</keyword>
<feature type="transmembrane region" description="Helical" evidence="2">
    <location>
        <begin position="113"/>
        <end position="134"/>
    </location>
</feature>
<name>A0A0L0C5A1_LUCCU</name>
<feature type="transmembrane region" description="Helical" evidence="2">
    <location>
        <begin position="45"/>
        <end position="74"/>
    </location>
</feature>
<reference evidence="3 4" key="1">
    <citation type="journal article" date="2015" name="Nat. Commun.">
        <title>Lucilia cuprina genome unlocks parasitic fly biology to underpin future interventions.</title>
        <authorList>
            <person name="Anstead C.A."/>
            <person name="Korhonen P.K."/>
            <person name="Young N.D."/>
            <person name="Hall R.S."/>
            <person name="Jex A.R."/>
            <person name="Murali S.C."/>
            <person name="Hughes D.S."/>
            <person name="Lee S.F."/>
            <person name="Perry T."/>
            <person name="Stroehlein A.J."/>
            <person name="Ansell B.R."/>
            <person name="Breugelmans B."/>
            <person name="Hofmann A."/>
            <person name="Qu J."/>
            <person name="Dugan S."/>
            <person name="Lee S.L."/>
            <person name="Chao H."/>
            <person name="Dinh H."/>
            <person name="Han Y."/>
            <person name="Doddapaneni H.V."/>
            <person name="Worley K.C."/>
            <person name="Muzny D.M."/>
            <person name="Ioannidis P."/>
            <person name="Waterhouse R.M."/>
            <person name="Zdobnov E.M."/>
            <person name="James P.J."/>
            <person name="Bagnall N.H."/>
            <person name="Kotze A.C."/>
            <person name="Gibbs R.A."/>
            <person name="Richards S."/>
            <person name="Batterham P."/>
            <person name="Gasser R.B."/>
        </authorList>
    </citation>
    <scope>NUCLEOTIDE SEQUENCE [LARGE SCALE GENOMIC DNA]</scope>
    <source>
        <strain evidence="3 4">LS</strain>
        <tissue evidence="3">Full body</tissue>
    </source>
</reference>
<dbReference type="Proteomes" id="UP000037069">
    <property type="component" value="Unassembled WGS sequence"/>
</dbReference>
<feature type="region of interest" description="Disordered" evidence="1">
    <location>
        <begin position="295"/>
        <end position="335"/>
    </location>
</feature>
<sequence length="335" mass="36043">MMMTLKKILETKTISAVVIKWLIVEKAQNHHRDRNKQIRRLKGDVLLLQLLVVVLAASVVELMSDVMMLLLLLLLQLLEKGIMESIINLAGATVDVVVGVVVVKIISAAVAAFVYAVAVVFDVVVVGETLNHVLSHVELQVHSRRHWHKSNPEDRLVFVLFVVPLRPEPFEEPFAVAAAVIVGFAAVAAAAGSDQLDLWLAWHSKWWLFVAAFVEPVSLWLYVAQPNVDVAADTVAVGVVAAAVDDDAVVDAAAADDDVVAAAVHEPAFAAPCTAPVRPKIVSTAMSAVSRDPSGILLNSPPPHVNASGTGTARAPHRHPRSDFLNRPPISQSGY</sequence>
<accession>A0A0L0C5A1</accession>
<dbReference type="AlphaFoldDB" id="A0A0L0C5A1"/>
<evidence type="ECO:0000313" key="3">
    <source>
        <dbReference type="EMBL" id="KNC26619.1"/>
    </source>
</evidence>
<gene>
    <name evidence="3" type="ORF">FF38_10031</name>
</gene>
<keyword evidence="2" id="KW-0812">Transmembrane</keyword>
<feature type="transmembrane region" description="Helical" evidence="2">
    <location>
        <begin position="174"/>
        <end position="194"/>
    </location>
</feature>
<proteinExistence type="predicted"/>
<comment type="caution">
    <text evidence="3">The sequence shown here is derived from an EMBL/GenBank/DDBJ whole genome shotgun (WGS) entry which is preliminary data.</text>
</comment>
<feature type="transmembrane region" description="Helical" evidence="2">
    <location>
        <begin position="86"/>
        <end position="106"/>
    </location>
</feature>
<feature type="transmembrane region" description="Helical" evidence="2">
    <location>
        <begin position="206"/>
        <end position="223"/>
    </location>
</feature>
<organism evidence="3 4">
    <name type="scientific">Lucilia cuprina</name>
    <name type="common">Green bottle fly</name>
    <name type="synonym">Australian sheep blowfly</name>
    <dbReference type="NCBI Taxonomy" id="7375"/>
    <lineage>
        <taxon>Eukaryota</taxon>
        <taxon>Metazoa</taxon>
        <taxon>Ecdysozoa</taxon>
        <taxon>Arthropoda</taxon>
        <taxon>Hexapoda</taxon>
        <taxon>Insecta</taxon>
        <taxon>Pterygota</taxon>
        <taxon>Neoptera</taxon>
        <taxon>Endopterygota</taxon>
        <taxon>Diptera</taxon>
        <taxon>Brachycera</taxon>
        <taxon>Muscomorpha</taxon>
        <taxon>Oestroidea</taxon>
        <taxon>Calliphoridae</taxon>
        <taxon>Luciliinae</taxon>
        <taxon>Lucilia</taxon>
    </lineage>
</organism>
<evidence type="ECO:0000313" key="4">
    <source>
        <dbReference type="Proteomes" id="UP000037069"/>
    </source>
</evidence>
<keyword evidence="2" id="KW-1133">Transmembrane helix</keyword>
<protein>
    <submittedName>
        <fullName evidence="3">Uncharacterized protein</fullName>
    </submittedName>
</protein>
<keyword evidence="4" id="KW-1185">Reference proteome</keyword>
<dbReference type="EMBL" id="JRES01000975">
    <property type="protein sequence ID" value="KNC26619.1"/>
    <property type="molecule type" value="Genomic_DNA"/>
</dbReference>